<proteinExistence type="predicted"/>
<dbReference type="PATRIC" id="fig|1122985.7.peg.167"/>
<dbReference type="Proteomes" id="UP000027442">
    <property type="component" value="Unassembled WGS sequence"/>
</dbReference>
<protein>
    <recommendedName>
        <fullName evidence="3">DUF4468 domain-containing protein</fullName>
    </recommendedName>
</protein>
<dbReference type="RefSeq" id="WP_018966487.1">
    <property type="nucleotide sequence ID" value="NZ_KB899210.1"/>
</dbReference>
<reference evidence="4 5" key="1">
    <citation type="submission" date="2013-08" db="EMBL/GenBank/DDBJ databases">
        <authorList>
            <person name="Weinstock G."/>
            <person name="Sodergren E."/>
            <person name="Wylie T."/>
            <person name="Fulton L."/>
            <person name="Fulton R."/>
            <person name="Fronick C."/>
            <person name="O'Laughlin M."/>
            <person name="Godfrey J."/>
            <person name="Miner T."/>
            <person name="Herter B."/>
            <person name="Appelbaum E."/>
            <person name="Cordes M."/>
            <person name="Lek S."/>
            <person name="Wollam A."/>
            <person name="Pepin K.H."/>
            <person name="Palsikar V.B."/>
            <person name="Mitreva M."/>
            <person name="Wilson R.K."/>
        </authorList>
    </citation>
    <scope>NUCLEOTIDE SEQUENCE [LARGE SCALE GENOMIC DNA]</scope>
    <source>
        <strain evidence="4 5">ATCC 15930</strain>
    </source>
</reference>
<sequence>MKRKLFLALLFVPVFAFAQNDWERPQSKEQNKSTQTKSKKEGTNSKEDSRYLADAVPTVDGKVVFSYEIDLPGKSAQDIYDATYAAIEDLTKEEKQFPESSIALVNKKEHIIAARFKEWLVFQSSFLSLDRTVFNYTLIAKCTDGKLNLTLSRISYAYEMNRDNGSGIETTAEKWITDQYGLNKSKTKLSKMSGKFRRKTIDRKDEVFEAIRQRLMQ</sequence>
<accession>A0A069QM89</accession>
<evidence type="ECO:0000256" key="1">
    <source>
        <dbReference type="SAM" id="MobiDB-lite"/>
    </source>
</evidence>
<feature type="chain" id="PRO_5001665638" description="DUF4468 domain-containing protein" evidence="2">
    <location>
        <begin position="19"/>
        <end position="217"/>
    </location>
</feature>
<dbReference type="EMBL" id="JNGW01000012">
    <property type="protein sequence ID" value="KDR53792.1"/>
    <property type="molecule type" value="Genomic_DNA"/>
</dbReference>
<evidence type="ECO:0000256" key="2">
    <source>
        <dbReference type="SAM" id="SignalP"/>
    </source>
</evidence>
<feature type="signal peptide" evidence="2">
    <location>
        <begin position="1"/>
        <end position="18"/>
    </location>
</feature>
<feature type="region of interest" description="Disordered" evidence="1">
    <location>
        <begin position="25"/>
        <end position="49"/>
    </location>
</feature>
<feature type="compositionally biased region" description="Basic and acidic residues" evidence="1">
    <location>
        <begin position="38"/>
        <end position="49"/>
    </location>
</feature>
<gene>
    <name evidence="4" type="ORF">HMPREF1991_00159</name>
</gene>
<dbReference type="Pfam" id="PF14730">
    <property type="entry name" value="DUF4468"/>
    <property type="match status" value="1"/>
</dbReference>
<evidence type="ECO:0000313" key="4">
    <source>
        <dbReference type="EMBL" id="KDR53792.1"/>
    </source>
</evidence>
<keyword evidence="2" id="KW-0732">Signal</keyword>
<feature type="domain" description="DUF4468" evidence="3">
    <location>
        <begin position="65"/>
        <end position="156"/>
    </location>
</feature>
<dbReference type="CDD" id="cd12190">
    <property type="entry name" value="Bacova_04320_like"/>
    <property type="match status" value="1"/>
</dbReference>
<dbReference type="eggNOG" id="ENOG50334YS">
    <property type="taxonomic scope" value="Bacteria"/>
</dbReference>
<dbReference type="InterPro" id="IPR027823">
    <property type="entry name" value="DUF4468"/>
</dbReference>
<keyword evidence="5" id="KW-1185">Reference proteome</keyword>
<comment type="caution">
    <text evidence="4">The sequence shown here is derived from an EMBL/GenBank/DDBJ whole genome shotgun (WGS) entry which is preliminary data.</text>
</comment>
<name>A0A069QM89_HOYLO</name>
<evidence type="ECO:0000259" key="3">
    <source>
        <dbReference type="Pfam" id="PF14730"/>
    </source>
</evidence>
<dbReference type="AlphaFoldDB" id="A0A069QM89"/>
<evidence type="ECO:0000313" key="5">
    <source>
        <dbReference type="Proteomes" id="UP000027442"/>
    </source>
</evidence>
<organism evidence="4 5">
    <name type="scientific">Hoylesella loescheii DSM 19665 = JCM 12249 = ATCC 15930</name>
    <dbReference type="NCBI Taxonomy" id="1122985"/>
    <lineage>
        <taxon>Bacteria</taxon>
        <taxon>Pseudomonadati</taxon>
        <taxon>Bacteroidota</taxon>
        <taxon>Bacteroidia</taxon>
        <taxon>Bacteroidales</taxon>
        <taxon>Prevotellaceae</taxon>
        <taxon>Hoylesella</taxon>
    </lineage>
</organism>
<dbReference type="HOGENOM" id="CLU_069804_1_0_10"/>
<dbReference type="Gene3D" id="3.30.530.80">
    <property type="match status" value="1"/>
</dbReference>